<dbReference type="InterPro" id="IPR041613">
    <property type="entry name" value="Pept_S41_N"/>
</dbReference>
<dbReference type="Pfam" id="PF18294">
    <property type="entry name" value="Pept_S41_N"/>
    <property type="match status" value="1"/>
</dbReference>
<dbReference type="CDD" id="cd07561">
    <property type="entry name" value="Peptidase_S41_CPP_like"/>
    <property type="match status" value="1"/>
</dbReference>
<feature type="domain" description="Tail specific protease" evidence="2">
    <location>
        <begin position="188"/>
        <end position="412"/>
    </location>
</feature>
<dbReference type="SUPFAM" id="SSF52096">
    <property type="entry name" value="ClpP/crotonase"/>
    <property type="match status" value="1"/>
</dbReference>
<keyword evidence="1" id="KW-0732">Signal</keyword>
<dbReference type="InterPro" id="IPR036034">
    <property type="entry name" value="PDZ_sf"/>
</dbReference>
<keyword evidence="4" id="KW-1185">Reference proteome</keyword>
<dbReference type="Pfam" id="PF03572">
    <property type="entry name" value="Peptidase_S41"/>
    <property type="match status" value="1"/>
</dbReference>
<dbReference type="InterPro" id="IPR029045">
    <property type="entry name" value="ClpP/crotonase-like_dom_sf"/>
</dbReference>
<comment type="caution">
    <text evidence="3">The sequence shown here is derived from an EMBL/GenBank/DDBJ whole genome shotgun (WGS) entry which is preliminary data.</text>
</comment>
<dbReference type="EMBL" id="JBHUPC010000010">
    <property type="protein sequence ID" value="MFD2890785.1"/>
    <property type="molecule type" value="Genomic_DNA"/>
</dbReference>
<evidence type="ECO:0000313" key="3">
    <source>
        <dbReference type="EMBL" id="MFD2890785.1"/>
    </source>
</evidence>
<proteinExistence type="predicted"/>
<dbReference type="PANTHER" id="PTHR32060">
    <property type="entry name" value="TAIL-SPECIFIC PROTEASE"/>
    <property type="match status" value="1"/>
</dbReference>
<dbReference type="SMART" id="SM00245">
    <property type="entry name" value="TSPc"/>
    <property type="match status" value="1"/>
</dbReference>
<dbReference type="Gene3D" id="3.90.226.10">
    <property type="entry name" value="2-enoyl-CoA Hydratase, Chain A, domain 1"/>
    <property type="match status" value="1"/>
</dbReference>
<evidence type="ECO:0000256" key="1">
    <source>
        <dbReference type="SAM" id="SignalP"/>
    </source>
</evidence>
<dbReference type="InterPro" id="IPR005151">
    <property type="entry name" value="Tail-specific_protease"/>
</dbReference>
<organism evidence="3 4">
    <name type="scientific">Flavobacterium chuncheonense</name>
    <dbReference type="NCBI Taxonomy" id="2026653"/>
    <lineage>
        <taxon>Bacteria</taxon>
        <taxon>Pseudomonadati</taxon>
        <taxon>Bacteroidota</taxon>
        <taxon>Flavobacteriia</taxon>
        <taxon>Flavobacteriales</taxon>
        <taxon>Flavobacteriaceae</taxon>
        <taxon>Flavobacterium</taxon>
    </lineage>
</organism>
<feature type="signal peptide" evidence="1">
    <location>
        <begin position="1"/>
        <end position="21"/>
    </location>
</feature>
<evidence type="ECO:0000313" key="4">
    <source>
        <dbReference type="Proteomes" id="UP001597534"/>
    </source>
</evidence>
<dbReference type="PROSITE" id="PS51257">
    <property type="entry name" value="PROKAR_LIPOPROTEIN"/>
    <property type="match status" value="1"/>
</dbReference>
<accession>A0ABW5YJV2</accession>
<evidence type="ECO:0000259" key="2">
    <source>
        <dbReference type="SMART" id="SM00245"/>
    </source>
</evidence>
<name>A0ABW5YJV2_9FLAO</name>
<dbReference type="Proteomes" id="UP001597534">
    <property type="component" value="Unassembled WGS sequence"/>
</dbReference>
<reference evidence="4" key="1">
    <citation type="journal article" date="2019" name="Int. J. Syst. Evol. Microbiol.">
        <title>The Global Catalogue of Microorganisms (GCM) 10K type strain sequencing project: providing services to taxonomists for standard genome sequencing and annotation.</title>
        <authorList>
            <consortium name="The Broad Institute Genomics Platform"/>
            <consortium name="The Broad Institute Genome Sequencing Center for Infectious Disease"/>
            <person name="Wu L."/>
            <person name="Ma J."/>
        </authorList>
    </citation>
    <scope>NUCLEOTIDE SEQUENCE [LARGE SCALE GENOMIC DNA]</scope>
    <source>
        <strain evidence="4">KCTC 22671</strain>
    </source>
</reference>
<protein>
    <submittedName>
        <fullName evidence="3">S41 family peptidase</fullName>
    </submittedName>
</protein>
<gene>
    <name evidence="3" type="ORF">ACFS5J_02025</name>
</gene>
<dbReference type="Gene3D" id="2.30.42.10">
    <property type="match status" value="1"/>
</dbReference>
<dbReference type="Gene3D" id="3.30.750.170">
    <property type="match status" value="1"/>
</dbReference>
<feature type="chain" id="PRO_5047384444" evidence="1">
    <location>
        <begin position="22"/>
        <end position="470"/>
    </location>
</feature>
<sequence>MKKLCYALLACVSLISIISCSDDFDDNPQSGSVNDFIWKGLNFYYYWLEDSPDLADNRFANNSEYETFLNNFTSPRALFDHLTVDDQIDRFSLLFSDYTVLEQALSGTQENNGVDFELRYYNGSSTDIFGWVRYVLPNSDASGKNIYRGDIFYAVNGISLTVDNYRSLLGQDTYTLNLADYNNGTLIPNGTSVTLTKQPFSENPVHLVKTFPLGTKNVGYLMYNGFLSQYESELNDAFAYFQNENISHLILDLRYNSGGSVNTATRLASMITGQFDNQVFAKQQWNYKIEDYLNSNDPEDLLNRFTTSLGNGNTINSLNLNSIYILTSENTASASELIINGLKSYINVTQIGDVTVGKNVGSVTLYDSPTFQKENVNPSHKYAMQPIVLKIANNDGFSDYTNGLTPDVTQIEDIGNLGVLGEVSDPLLNTALNYIDANGRVIPQVPAVIFKSFKDRKALQPMGNEMYLER</sequence>
<dbReference type="PANTHER" id="PTHR32060:SF30">
    <property type="entry name" value="CARBOXY-TERMINAL PROCESSING PROTEASE CTPA"/>
    <property type="match status" value="1"/>
</dbReference>
<dbReference type="RefSeq" id="WP_379810286.1">
    <property type="nucleotide sequence ID" value="NZ_JBHUPC010000010.1"/>
</dbReference>